<dbReference type="EMBL" id="MU866512">
    <property type="protein sequence ID" value="KAK4171748.1"/>
    <property type="molecule type" value="Genomic_DNA"/>
</dbReference>
<proteinExistence type="predicted"/>
<keyword evidence="2" id="KW-1185">Reference proteome</keyword>
<organism evidence="1 2">
    <name type="scientific">Triangularia setosa</name>
    <dbReference type="NCBI Taxonomy" id="2587417"/>
    <lineage>
        <taxon>Eukaryota</taxon>
        <taxon>Fungi</taxon>
        <taxon>Dikarya</taxon>
        <taxon>Ascomycota</taxon>
        <taxon>Pezizomycotina</taxon>
        <taxon>Sordariomycetes</taxon>
        <taxon>Sordariomycetidae</taxon>
        <taxon>Sordariales</taxon>
        <taxon>Podosporaceae</taxon>
        <taxon>Triangularia</taxon>
    </lineage>
</organism>
<name>A0AAN6VYT8_9PEZI</name>
<reference evidence="1" key="2">
    <citation type="submission" date="2023-05" db="EMBL/GenBank/DDBJ databases">
        <authorList>
            <consortium name="Lawrence Berkeley National Laboratory"/>
            <person name="Steindorff A."/>
            <person name="Hensen N."/>
            <person name="Bonometti L."/>
            <person name="Westerberg I."/>
            <person name="Brannstrom I.O."/>
            <person name="Guillou S."/>
            <person name="Cros-Aarteil S."/>
            <person name="Calhoun S."/>
            <person name="Haridas S."/>
            <person name="Kuo A."/>
            <person name="Mondo S."/>
            <person name="Pangilinan J."/>
            <person name="Riley R."/>
            <person name="Labutti K."/>
            <person name="Andreopoulos B."/>
            <person name="Lipzen A."/>
            <person name="Chen C."/>
            <person name="Yanf M."/>
            <person name="Daum C."/>
            <person name="Ng V."/>
            <person name="Clum A."/>
            <person name="Ohm R."/>
            <person name="Martin F."/>
            <person name="Silar P."/>
            <person name="Natvig D."/>
            <person name="Lalanne C."/>
            <person name="Gautier V."/>
            <person name="Ament-Velasquez S.L."/>
            <person name="Kruys A."/>
            <person name="Hutchinson M.I."/>
            <person name="Powell A.J."/>
            <person name="Barry K."/>
            <person name="Miller A.N."/>
            <person name="Grigoriev I.V."/>
            <person name="Debuchy R."/>
            <person name="Gladieux P."/>
            <person name="Thoren M.H."/>
            <person name="Johannesson H."/>
        </authorList>
    </citation>
    <scope>NUCLEOTIDE SEQUENCE</scope>
    <source>
        <strain evidence="1">CBS 892.96</strain>
    </source>
</reference>
<sequence length="206" mass="22594">MENAGIAANKFLTTKTADDFHDLEKHLIVASLTIAHELVHVFVGRLTGVNDADTPPKIDVPPKTGMALSLGESGRYWETKFVGYSVWAFYDDKDIRKEAQGGTLWADIQRTKGSTLESHLVPHPWVKNMLAGVFAHVPAGPKPLKRPATAKQLRDKRAAMNPHYIDGDAALKNFIVQLSKLQPYTLEGADYARVQGIAANPGKIVV</sequence>
<evidence type="ECO:0000313" key="1">
    <source>
        <dbReference type="EMBL" id="KAK4171748.1"/>
    </source>
</evidence>
<reference evidence="1" key="1">
    <citation type="journal article" date="2023" name="Mol. Phylogenet. Evol.">
        <title>Genome-scale phylogeny and comparative genomics of the fungal order Sordariales.</title>
        <authorList>
            <person name="Hensen N."/>
            <person name="Bonometti L."/>
            <person name="Westerberg I."/>
            <person name="Brannstrom I.O."/>
            <person name="Guillou S."/>
            <person name="Cros-Aarteil S."/>
            <person name="Calhoun S."/>
            <person name="Haridas S."/>
            <person name="Kuo A."/>
            <person name="Mondo S."/>
            <person name="Pangilinan J."/>
            <person name="Riley R."/>
            <person name="LaButti K."/>
            <person name="Andreopoulos B."/>
            <person name="Lipzen A."/>
            <person name="Chen C."/>
            <person name="Yan M."/>
            <person name="Daum C."/>
            <person name="Ng V."/>
            <person name="Clum A."/>
            <person name="Steindorff A."/>
            <person name="Ohm R.A."/>
            <person name="Martin F."/>
            <person name="Silar P."/>
            <person name="Natvig D.O."/>
            <person name="Lalanne C."/>
            <person name="Gautier V."/>
            <person name="Ament-Velasquez S.L."/>
            <person name="Kruys A."/>
            <person name="Hutchinson M.I."/>
            <person name="Powell A.J."/>
            <person name="Barry K."/>
            <person name="Miller A.N."/>
            <person name="Grigoriev I.V."/>
            <person name="Debuchy R."/>
            <person name="Gladieux P."/>
            <person name="Hiltunen Thoren M."/>
            <person name="Johannesson H."/>
        </authorList>
    </citation>
    <scope>NUCLEOTIDE SEQUENCE</scope>
    <source>
        <strain evidence="1">CBS 892.96</strain>
    </source>
</reference>
<protein>
    <submittedName>
        <fullName evidence="1">Uncharacterized protein</fullName>
    </submittedName>
</protein>
<comment type="caution">
    <text evidence="1">The sequence shown here is derived from an EMBL/GenBank/DDBJ whole genome shotgun (WGS) entry which is preliminary data.</text>
</comment>
<accession>A0AAN6VYT8</accession>
<gene>
    <name evidence="1" type="ORF">QBC36DRAFT_249013</name>
</gene>
<evidence type="ECO:0000313" key="2">
    <source>
        <dbReference type="Proteomes" id="UP001302321"/>
    </source>
</evidence>
<dbReference type="Proteomes" id="UP001302321">
    <property type="component" value="Unassembled WGS sequence"/>
</dbReference>
<dbReference type="AlphaFoldDB" id="A0AAN6VYT8"/>